<dbReference type="PANTHER" id="PTHR35302:SF1">
    <property type="entry name" value="PROTEIN COFACTOR ASSEMBLY OF COMPLEX C SUBUNIT B CCB1, CHLOROPLASTIC"/>
    <property type="match status" value="1"/>
</dbReference>
<dbReference type="PANTHER" id="PTHR35302">
    <property type="match status" value="1"/>
</dbReference>
<dbReference type="OrthoDB" id="447756at2759"/>
<sequence>MRTALSRCGLRPAAPTCSACVARRGRFAPRAPARAPSAALREPSAQEADAASTSGSAAPAGPALPFAAGAALLLLSEAAPAWAGEAGASPFEGVTANSVALVLSILFPSVGNWWYGLTAVSPLSAVYYYQKGERAEEVRVKMVTADDDMTTDIVVEGDQEEIARMAKELGLVEKGMVYVKGILEQ</sequence>
<gene>
    <name evidence="2" type="ORF">Rsub_03615</name>
</gene>
<accession>A0A2V0P2I6</accession>
<protein>
    <submittedName>
        <fullName evidence="2">Uncharacterized protein</fullName>
    </submittedName>
</protein>
<evidence type="ECO:0000313" key="2">
    <source>
        <dbReference type="EMBL" id="GBF91295.1"/>
    </source>
</evidence>
<keyword evidence="3" id="KW-1185">Reference proteome</keyword>
<dbReference type="InterPro" id="IPR021919">
    <property type="entry name" value="CCB1"/>
</dbReference>
<proteinExistence type="predicted"/>
<reference evidence="2 3" key="1">
    <citation type="journal article" date="2018" name="Sci. Rep.">
        <title>Raphidocelis subcapitata (=Pseudokirchneriella subcapitata) provides an insight into genome evolution and environmental adaptations in the Sphaeropleales.</title>
        <authorList>
            <person name="Suzuki S."/>
            <person name="Yamaguchi H."/>
            <person name="Nakajima N."/>
            <person name="Kawachi M."/>
        </authorList>
    </citation>
    <scope>NUCLEOTIDE SEQUENCE [LARGE SCALE GENOMIC DNA]</scope>
    <source>
        <strain evidence="2 3">NIES-35</strain>
    </source>
</reference>
<comment type="caution">
    <text evidence="2">The sequence shown here is derived from an EMBL/GenBank/DDBJ whole genome shotgun (WGS) entry which is preliminary data.</text>
</comment>
<name>A0A2V0P2I6_9CHLO</name>
<dbReference type="InParanoid" id="A0A2V0P2I6"/>
<dbReference type="Proteomes" id="UP000247498">
    <property type="component" value="Unassembled WGS sequence"/>
</dbReference>
<evidence type="ECO:0000256" key="1">
    <source>
        <dbReference type="SAM" id="MobiDB-lite"/>
    </source>
</evidence>
<organism evidence="2 3">
    <name type="scientific">Raphidocelis subcapitata</name>
    <dbReference type="NCBI Taxonomy" id="307507"/>
    <lineage>
        <taxon>Eukaryota</taxon>
        <taxon>Viridiplantae</taxon>
        <taxon>Chlorophyta</taxon>
        <taxon>core chlorophytes</taxon>
        <taxon>Chlorophyceae</taxon>
        <taxon>CS clade</taxon>
        <taxon>Sphaeropleales</taxon>
        <taxon>Selenastraceae</taxon>
        <taxon>Raphidocelis</taxon>
    </lineage>
</organism>
<dbReference type="AlphaFoldDB" id="A0A2V0P2I6"/>
<feature type="region of interest" description="Disordered" evidence="1">
    <location>
        <begin position="33"/>
        <end position="56"/>
    </location>
</feature>
<dbReference type="EMBL" id="BDRX01000023">
    <property type="protein sequence ID" value="GBF91295.1"/>
    <property type="molecule type" value="Genomic_DNA"/>
</dbReference>
<evidence type="ECO:0000313" key="3">
    <source>
        <dbReference type="Proteomes" id="UP000247498"/>
    </source>
</evidence>
<dbReference type="Pfam" id="PF12046">
    <property type="entry name" value="CCB1"/>
    <property type="match status" value="1"/>
</dbReference>
<dbReference type="STRING" id="307507.A0A2V0P2I6"/>